<dbReference type="NCBIfam" id="TIGR00084">
    <property type="entry name" value="ruvA"/>
    <property type="match status" value="1"/>
</dbReference>
<comment type="function">
    <text evidence="6">The RuvA-RuvB-RuvC complex processes Holliday junction (HJ) DNA during genetic recombination and DNA repair, while the RuvA-RuvB complex plays an important role in the rescue of blocked DNA replication forks via replication fork reversal (RFR). RuvA specifically binds to HJ cruciform DNA, conferring on it an open structure. The RuvB hexamer acts as an ATP-dependent pump, pulling dsDNA into and through the RuvAB complex. HJ branch migration allows RuvC to scan DNA until it finds its consensus sequence, where it cleaves and resolves the cruciform DNA.</text>
</comment>
<dbReference type="GO" id="GO:0005737">
    <property type="term" value="C:cytoplasm"/>
    <property type="evidence" value="ECO:0007669"/>
    <property type="project" value="UniProtKB-SubCell"/>
</dbReference>
<evidence type="ECO:0000256" key="5">
    <source>
        <dbReference type="ARBA" id="ARBA00023204"/>
    </source>
</evidence>
<proteinExistence type="inferred from homology"/>
<feature type="domain" description="Helix-hairpin-helix DNA-binding motif class 1" evidence="7">
    <location>
        <begin position="118"/>
        <end position="137"/>
    </location>
</feature>
<dbReference type="SMART" id="SM00278">
    <property type="entry name" value="HhH1"/>
    <property type="match status" value="2"/>
</dbReference>
<dbReference type="SUPFAM" id="SSF47781">
    <property type="entry name" value="RuvA domain 2-like"/>
    <property type="match status" value="1"/>
</dbReference>
<evidence type="ECO:0000259" key="7">
    <source>
        <dbReference type="SMART" id="SM00278"/>
    </source>
</evidence>
<dbReference type="GO" id="GO:0009378">
    <property type="term" value="F:four-way junction helicase activity"/>
    <property type="evidence" value="ECO:0007669"/>
    <property type="project" value="InterPro"/>
</dbReference>
<dbReference type="InterPro" id="IPR003583">
    <property type="entry name" value="Hlx-hairpin-Hlx_DNA-bd_motif"/>
</dbReference>
<dbReference type="CDD" id="cd14332">
    <property type="entry name" value="UBA_RuvA_C"/>
    <property type="match status" value="1"/>
</dbReference>
<dbReference type="Gene3D" id="2.40.50.140">
    <property type="entry name" value="Nucleic acid-binding proteins"/>
    <property type="match status" value="1"/>
</dbReference>
<evidence type="ECO:0000256" key="1">
    <source>
        <dbReference type="ARBA" id="ARBA00022490"/>
    </source>
</evidence>
<dbReference type="InterPro" id="IPR010994">
    <property type="entry name" value="RuvA_2-like"/>
</dbReference>
<evidence type="ECO:0000256" key="6">
    <source>
        <dbReference type="HAMAP-Rule" id="MF_00031"/>
    </source>
</evidence>
<dbReference type="EMBL" id="VYDO01000051">
    <property type="protein sequence ID" value="MYG37662.1"/>
    <property type="molecule type" value="Genomic_DNA"/>
</dbReference>
<comment type="subunit">
    <text evidence="6">Homotetramer. Forms an RuvA(8)-RuvB(12)-Holliday junction (HJ) complex. HJ DNA is sandwiched between 2 RuvA tetramers; dsDNA enters through RuvA and exits via RuvB. An RuvB hexamer assembles on each DNA strand where it exits the tetramer. Each RuvB hexamer is contacted by two RuvA subunits (via domain III) on 2 adjacent RuvB subunits; this complex drives branch migration. In the full resolvosome a probable DNA-RuvA(4)-RuvB(12)-RuvC(2) complex forms which resolves the HJ.</text>
</comment>
<comment type="domain">
    <text evidence="6">Has three domains with a flexible linker between the domains II and III and assumes an 'L' shape. Domain III is highly mobile and contacts RuvB.</text>
</comment>
<comment type="caution">
    <text evidence="6">Lacks conserved residue(s) required for the propagation of feature annotation.</text>
</comment>
<keyword evidence="3 6" id="KW-0238">DNA-binding</keyword>
<keyword evidence="5 6" id="KW-0234">DNA repair</keyword>
<comment type="similarity">
    <text evidence="6">Belongs to the RuvA family.</text>
</comment>
<dbReference type="InterPro" id="IPR013849">
    <property type="entry name" value="DNA_helicase_Holl-junc_RuvA_I"/>
</dbReference>
<evidence type="ECO:0000256" key="2">
    <source>
        <dbReference type="ARBA" id="ARBA00022763"/>
    </source>
</evidence>
<dbReference type="InterPro" id="IPR000085">
    <property type="entry name" value="RuvA"/>
</dbReference>
<dbReference type="HAMAP" id="MF_00031">
    <property type="entry name" value="DNA_HJ_migration_RuvA"/>
    <property type="match status" value="1"/>
</dbReference>
<dbReference type="GO" id="GO:0006281">
    <property type="term" value="P:DNA repair"/>
    <property type="evidence" value="ECO:0007669"/>
    <property type="project" value="UniProtKB-UniRule"/>
</dbReference>
<protein>
    <recommendedName>
        <fullName evidence="6">Holliday junction branch migration complex subunit RuvA</fullName>
    </recommendedName>
</protein>
<dbReference type="GO" id="GO:0005524">
    <property type="term" value="F:ATP binding"/>
    <property type="evidence" value="ECO:0007669"/>
    <property type="project" value="InterPro"/>
</dbReference>
<dbReference type="GO" id="GO:0006310">
    <property type="term" value="P:DNA recombination"/>
    <property type="evidence" value="ECO:0007669"/>
    <property type="project" value="UniProtKB-UniRule"/>
</dbReference>
<keyword evidence="2 6" id="KW-0227">DNA damage</keyword>
<comment type="caution">
    <text evidence="8">The sequence shown here is derived from an EMBL/GenBank/DDBJ whole genome shotgun (WGS) entry which is preliminary data.</text>
</comment>
<keyword evidence="4 6" id="KW-0233">DNA recombination</keyword>
<accession>A0A6B1FBI6</accession>
<comment type="subcellular location">
    <subcellularLocation>
        <location evidence="6">Cytoplasm</location>
    </subcellularLocation>
</comment>
<dbReference type="Gene3D" id="1.10.150.20">
    <property type="entry name" value="5' to 3' exonuclease, C-terminal subdomain"/>
    <property type="match status" value="1"/>
</dbReference>
<sequence length="223" mass="24735">MIGWLEGEVRQFWQRGARQGVLLVCQGVGYEVVLHQRFHSHVRGLPQRSDAPRQLALFTHLQVRDDGWLLFGFETDAERELFRELISVSGIGPQLALGLLGFFPLPELVQALVQADLKRLSQAPGVGRRSAERLAVELRRKLAERFGQAEEVALMDAAPLPTGALRQDVELTLTALGYEPGEVHQALAAVAVDQDVKSQDAGSSEDWIRGCLRWLACRQQGHG</sequence>
<dbReference type="AlphaFoldDB" id="A0A6B1FBI6"/>
<feature type="region of interest" description="Domain III" evidence="6">
    <location>
        <begin position="165"/>
        <end position="223"/>
    </location>
</feature>
<dbReference type="GO" id="GO:0000400">
    <property type="term" value="F:four-way junction DNA binding"/>
    <property type="evidence" value="ECO:0007669"/>
    <property type="project" value="UniProtKB-UniRule"/>
</dbReference>
<feature type="domain" description="Helix-hairpin-helix DNA-binding motif class 1" evidence="7">
    <location>
        <begin position="83"/>
        <end position="102"/>
    </location>
</feature>
<dbReference type="InterPro" id="IPR012340">
    <property type="entry name" value="NA-bd_OB-fold"/>
</dbReference>
<name>A0A6B1FBI6_9SYNE</name>
<dbReference type="Pfam" id="PF07499">
    <property type="entry name" value="RuvA_C"/>
    <property type="match status" value="1"/>
</dbReference>
<evidence type="ECO:0000256" key="3">
    <source>
        <dbReference type="ARBA" id="ARBA00023125"/>
    </source>
</evidence>
<evidence type="ECO:0000313" key="8">
    <source>
        <dbReference type="EMBL" id="MYG37662.1"/>
    </source>
</evidence>
<dbReference type="GO" id="GO:0048476">
    <property type="term" value="C:Holliday junction resolvase complex"/>
    <property type="evidence" value="ECO:0007669"/>
    <property type="project" value="UniProtKB-UniRule"/>
</dbReference>
<reference evidence="8" key="1">
    <citation type="submission" date="2019-09" db="EMBL/GenBank/DDBJ databases">
        <title>Characterisation of the sponge microbiome using genome-centric metagenomics.</title>
        <authorList>
            <person name="Engelberts J.P."/>
            <person name="Robbins S.J."/>
            <person name="De Goeij J.M."/>
            <person name="Aranda M."/>
            <person name="Bell S.C."/>
            <person name="Webster N.S."/>
        </authorList>
    </citation>
    <scope>NUCLEOTIDE SEQUENCE</scope>
    <source>
        <strain evidence="8">SB0676_bin_10</strain>
    </source>
</reference>
<organism evidence="8">
    <name type="scientific">Synechococcus sp. SB0676_bin_10</name>
    <dbReference type="NCBI Taxonomy" id="2604869"/>
    <lineage>
        <taxon>Bacteria</taxon>
        <taxon>Bacillati</taxon>
        <taxon>Cyanobacteriota</taxon>
        <taxon>Cyanophyceae</taxon>
        <taxon>Synechococcales</taxon>
        <taxon>Synechococcaceae</taxon>
        <taxon>Synechococcus</taxon>
    </lineage>
</organism>
<dbReference type="SUPFAM" id="SSF50249">
    <property type="entry name" value="Nucleic acid-binding proteins"/>
    <property type="match status" value="1"/>
</dbReference>
<dbReference type="Pfam" id="PF14520">
    <property type="entry name" value="HHH_5"/>
    <property type="match status" value="1"/>
</dbReference>
<evidence type="ECO:0000256" key="4">
    <source>
        <dbReference type="ARBA" id="ARBA00023172"/>
    </source>
</evidence>
<keyword evidence="1 6" id="KW-0963">Cytoplasm</keyword>
<gene>
    <name evidence="6 8" type="primary">ruvA</name>
    <name evidence="8" type="ORF">F4162_01290</name>
</gene>
<dbReference type="InterPro" id="IPR011114">
    <property type="entry name" value="RuvA_C"/>
</dbReference>
<dbReference type="Pfam" id="PF01330">
    <property type="entry name" value="RuvA_N"/>
    <property type="match status" value="1"/>
</dbReference>
<dbReference type="GO" id="GO:0009379">
    <property type="term" value="C:Holliday junction helicase complex"/>
    <property type="evidence" value="ECO:0007669"/>
    <property type="project" value="InterPro"/>
</dbReference>